<dbReference type="AlphaFoldDB" id="A0AAD5RYM7"/>
<reference evidence="1" key="1">
    <citation type="submission" date="2022-07" db="EMBL/GenBank/DDBJ databases">
        <title>Draft genome sequence of Zalerion maritima ATCC 34329, a (micro)plastics degrading marine fungus.</title>
        <authorList>
            <person name="Paco A."/>
            <person name="Goncalves M.F.M."/>
            <person name="Rocha-Santos T.A.P."/>
            <person name="Alves A."/>
        </authorList>
    </citation>
    <scope>NUCLEOTIDE SEQUENCE</scope>
    <source>
        <strain evidence="1">ATCC 34329</strain>
    </source>
</reference>
<dbReference type="InterPro" id="IPR011990">
    <property type="entry name" value="TPR-like_helical_dom_sf"/>
</dbReference>
<dbReference type="Gene3D" id="1.25.40.10">
    <property type="entry name" value="Tetratricopeptide repeat domain"/>
    <property type="match status" value="1"/>
</dbReference>
<gene>
    <name evidence="1" type="ORF">MKZ38_006481</name>
</gene>
<keyword evidence="2" id="KW-1185">Reference proteome</keyword>
<dbReference type="Proteomes" id="UP001201980">
    <property type="component" value="Unassembled WGS sequence"/>
</dbReference>
<evidence type="ECO:0000313" key="2">
    <source>
        <dbReference type="Proteomes" id="UP001201980"/>
    </source>
</evidence>
<name>A0AAD5RYM7_9PEZI</name>
<protein>
    <submittedName>
        <fullName evidence="1">Uncharacterized protein</fullName>
    </submittedName>
</protein>
<dbReference type="SUPFAM" id="SSF48452">
    <property type="entry name" value="TPR-like"/>
    <property type="match status" value="1"/>
</dbReference>
<proteinExistence type="predicted"/>
<sequence>MSARNSDPLAALYATLELNPTNTHVWEVIVEIWLAQGSPEQARGAAEELLRLAPDNRVALHALELCGDIDNEQASPANAGESNGAHSHGKAYPVSETDLAKRYKQLRESASLLHHEMETLLSISGIPSTDAEASALDNLSSIAAGRVQKATMTVPQPPSARAVARDIICCAHGLPSPSSSSSQPQPTISEPLVDLLVIDLNKTHLYLSSIAHPSPLSEPEIRTRLLSRLSLVRSLLPPSLQPATHFSFLHFDRETLSPGRTYANGETLVMGDPLDTIPRSSFFVTEDNYAWDASELISSVLASDGSMTNPLTKIPLTPSDVKLLLSHPLAASSGLGKSREDQASFREGISPAVAARLKSLGSLLLSDQTEDAAPSRRGVDEFMAFLASRSEEEQKAVDGLRVNAQDRNTGQPFDASIGKSLRDAKGNMTCFHKVGDFLTQAARFLEGSR</sequence>
<accession>A0AAD5RYM7</accession>
<evidence type="ECO:0000313" key="1">
    <source>
        <dbReference type="EMBL" id="KAJ2907187.1"/>
    </source>
</evidence>
<organism evidence="1 2">
    <name type="scientific">Zalerion maritima</name>
    <dbReference type="NCBI Taxonomy" id="339359"/>
    <lineage>
        <taxon>Eukaryota</taxon>
        <taxon>Fungi</taxon>
        <taxon>Dikarya</taxon>
        <taxon>Ascomycota</taxon>
        <taxon>Pezizomycotina</taxon>
        <taxon>Sordariomycetes</taxon>
        <taxon>Lulworthiomycetidae</taxon>
        <taxon>Lulworthiales</taxon>
        <taxon>Lulworthiaceae</taxon>
        <taxon>Zalerion</taxon>
    </lineage>
</organism>
<dbReference type="EMBL" id="JAKWBI020000003">
    <property type="protein sequence ID" value="KAJ2907187.1"/>
    <property type="molecule type" value="Genomic_DNA"/>
</dbReference>
<comment type="caution">
    <text evidence="1">The sequence shown here is derived from an EMBL/GenBank/DDBJ whole genome shotgun (WGS) entry which is preliminary data.</text>
</comment>